<proteinExistence type="predicted"/>
<keyword evidence="3" id="KW-1185">Reference proteome</keyword>
<dbReference type="GO" id="GO:0016740">
    <property type="term" value="F:transferase activity"/>
    <property type="evidence" value="ECO:0007669"/>
    <property type="project" value="UniProtKB-KW"/>
</dbReference>
<evidence type="ECO:0000259" key="1">
    <source>
        <dbReference type="Pfam" id="PF00535"/>
    </source>
</evidence>
<dbReference type="RefSeq" id="WP_179389722.1">
    <property type="nucleotide sequence ID" value="NZ_JACBYQ010000002.1"/>
</dbReference>
<keyword evidence="2" id="KW-0808">Transferase</keyword>
<reference evidence="2 3" key="1">
    <citation type="submission" date="2020-07" db="EMBL/GenBank/DDBJ databases">
        <title>Sequencing the genomes of 1000 actinobacteria strains.</title>
        <authorList>
            <person name="Klenk H.-P."/>
        </authorList>
    </citation>
    <scope>NUCLEOTIDE SEQUENCE [LARGE SCALE GENOMIC DNA]</scope>
    <source>
        <strain evidence="2 3">DSM 102047</strain>
    </source>
</reference>
<gene>
    <name evidence="2" type="ORF">FHU41_002260</name>
</gene>
<organism evidence="2 3">
    <name type="scientific">Psychromicrobium silvestre</name>
    <dbReference type="NCBI Taxonomy" id="1645614"/>
    <lineage>
        <taxon>Bacteria</taxon>
        <taxon>Bacillati</taxon>
        <taxon>Actinomycetota</taxon>
        <taxon>Actinomycetes</taxon>
        <taxon>Micrococcales</taxon>
        <taxon>Micrococcaceae</taxon>
        <taxon>Psychromicrobium</taxon>
    </lineage>
</organism>
<accession>A0A7Y9LUT5</accession>
<comment type="caution">
    <text evidence="2">The sequence shown here is derived from an EMBL/GenBank/DDBJ whole genome shotgun (WGS) entry which is preliminary data.</text>
</comment>
<dbReference type="Gene3D" id="3.90.550.10">
    <property type="entry name" value="Spore Coat Polysaccharide Biosynthesis Protein SpsA, Chain A"/>
    <property type="match status" value="1"/>
</dbReference>
<name>A0A7Y9LUT5_9MICC</name>
<dbReference type="AlphaFoldDB" id="A0A7Y9LUT5"/>
<dbReference type="CDD" id="cd00761">
    <property type="entry name" value="Glyco_tranf_GTA_type"/>
    <property type="match status" value="1"/>
</dbReference>
<dbReference type="InterPro" id="IPR050834">
    <property type="entry name" value="Glycosyltransf_2"/>
</dbReference>
<dbReference type="InterPro" id="IPR029044">
    <property type="entry name" value="Nucleotide-diphossugar_trans"/>
</dbReference>
<protein>
    <submittedName>
        <fullName evidence="2">Glycosyltransferase involved in cell wall biosynthesis</fullName>
    </submittedName>
</protein>
<dbReference type="EMBL" id="JACBYQ010000002">
    <property type="protein sequence ID" value="NYE96010.1"/>
    <property type="molecule type" value="Genomic_DNA"/>
</dbReference>
<evidence type="ECO:0000313" key="2">
    <source>
        <dbReference type="EMBL" id="NYE96010.1"/>
    </source>
</evidence>
<feature type="domain" description="Glycosyltransferase 2-like" evidence="1">
    <location>
        <begin position="4"/>
        <end position="135"/>
    </location>
</feature>
<sequence>MFISVVIPVLNDSEFLTVCLAALAKQSRQADEIVVVDNGSSDDSAAVAKAAGAVVLLEPRRGILPATATGFNGAKGEVFARLDADSVPAQDWLERIERQLAEQPEAVAITGMGEFYGGNAFLRWCGRALVGGGNFRLLSWGLGYTPLYASNMAIRASAWYRIRAKVHLDHAVNDDTDICLQFEPDMVAIYDSELRVGVSARPFYSWAALGHRLGLAFRTLGINFREQSLCSRRRVRRKWARAQRLRRP</sequence>
<dbReference type="Pfam" id="PF00535">
    <property type="entry name" value="Glycos_transf_2"/>
    <property type="match status" value="1"/>
</dbReference>
<dbReference type="Proteomes" id="UP000521748">
    <property type="component" value="Unassembled WGS sequence"/>
</dbReference>
<dbReference type="SUPFAM" id="SSF53448">
    <property type="entry name" value="Nucleotide-diphospho-sugar transferases"/>
    <property type="match status" value="1"/>
</dbReference>
<dbReference type="InterPro" id="IPR001173">
    <property type="entry name" value="Glyco_trans_2-like"/>
</dbReference>
<dbReference type="PANTHER" id="PTHR43685">
    <property type="entry name" value="GLYCOSYLTRANSFERASE"/>
    <property type="match status" value="1"/>
</dbReference>
<dbReference type="PANTHER" id="PTHR43685:SF14">
    <property type="entry name" value="GLYCOSYLTRANSFERASE 2-LIKE DOMAIN-CONTAINING PROTEIN"/>
    <property type="match status" value="1"/>
</dbReference>
<evidence type="ECO:0000313" key="3">
    <source>
        <dbReference type="Proteomes" id="UP000521748"/>
    </source>
</evidence>